<organism evidence="3 4">
    <name type="scientific">Curvularia clavata</name>
    <dbReference type="NCBI Taxonomy" id="95742"/>
    <lineage>
        <taxon>Eukaryota</taxon>
        <taxon>Fungi</taxon>
        <taxon>Dikarya</taxon>
        <taxon>Ascomycota</taxon>
        <taxon>Pezizomycotina</taxon>
        <taxon>Dothideomycetes</taxon>
        <taxon>Pleosporomycetidae</taxon>
        <taxon>Pleosporales</taxon>
        <taxon>Pleosporineae</taxon>
        <taxon>Pleosporaceae</taxon>
        <taxon>Curvularia</taxon>
    </lineage>
</organism>
<evidence type="ECO:0000256" key="1">
    <source>
        <dbReference type="SAM" id="MobiDB-lite"/>
    </source>
</evidence>
<dbReference type="EMBL" id="CP089275">
    <property type="protein sequence ID" value="USP75524.1"/>
    <property type="molecule type" value="Genomic_DNA"/>
</dbReference>
<evidence type="ECO:0000313" key="4">
    <source>
        <dbReference type="Proteomes" id="UP001056012"/>
    </source>
</evidence>
<feature type="transmembrane region" description="Helical" evidence="2">
    <location>
        <begin position="265"/>
        <end position="287"/>
    </location>
</feature>
<dbReference type="GO" id="GO:0016020">
    <property type="term" value="C:membrane"/>
    <property type="evidence" value="ECO:0007669"/>
    <property type="project" value="TreeGrafter"/>
</dbReference>
<gene>
    <name evidence="3" type="ORF">yc1106_02798</name>
</gene>
<dbReference type="PANTHER" id="PTHR41807">
    <property type="entry name" value="GLUTATHIONE TRANSFERASE 3"/>
    <property type="match status" value="1"/>
</dbReference>
<protein>
    <submittedName>
        <fullName evidence="3">Uncharacterized protein</fullName>
    </submittedName>
</protein>
<sequence length="377" mass="41686">MSHSWLQRKRKADLIELAQKARLPDADGLLKDDLVEMLGNHLSSNETTFAKLPEFRDYFGRNGSPVKRERSSPTAPATVTKTTRRRTIVQESPEEPTAERTPVVTQSPAVVRSPPVVRSPVEERSPVVERSTAAERRISSGTSTALARTPKPVSRRVSGLVSEVDIPASPAQLAEVADQSFQVVKSKATEIWHKTKIDELKEFLRENASSVATIQTIILLIEAVGLQWNTLETTALVATPEALWPYLNNADIRGPNGWALLTADWWAPATLWSLTSWVLPLFFSYFFNLTLRSNTSRKSEDRQYPADPLIFNITRAILAYSAYRETANAASVPSAWGPFSEYAVARVGNHVPGGYYGLQIGSLVGILVSLYDAALKK</sequence>
<name>A0A9Q8Z3X1_CURCL</name>
<dbReference type="OrthoDB" id="4034134at2759"/>
<accession>A0A9Q8Z3X1</accession>
<feature type="region of interest" description="Disordered" evidence="1">
    <location>
        <begin position="62"/>
        <end position="151"/>
    </location>
</feature>
<evidence type="ECO:0000256" key="2">
    <source>
        <dbReference type="SAM" id="Phobius"/>
    </source>
</evidence>
<proteinExistence type="predicted"/>
<dbReference type="VEuPathDB" id="FungiDB:yc1106_02798"/>
<keyword evidence="2" id="KW-1133">Transmembrane helix</keyword>
<feature type="compositionally biased region" description="Basic and acidic residues" evidence="1">
    <location>
        <begin position="120"/>
        <end position="138"/>
    </location>
</feature>
<reference evidence="3" key="1">
    <citation type="submission" date="2021-12" db="EMBL/GenBank/DDBJ databases">
        <title>Curvularia clavata genome.</title>
        <authorList>
            <person name="Cao Y."/>
        </authorList>
    </citation>
    <scope>NUCLEOTIDE SEQUENCE</scope>
    <source>
        <strain evidence="3">Yc1106</strain>
    </source>
</reference>
<dbReference type="PANTHER" id="PTHR41807:SF1">
    <property type="entry name" value="GLUTATHIONE TRANSFERASE 3"/>
    <property type="match status" value="1"/>
</dbReference>
<dbReference type="InterPro" id="IPR038872">
    <property type="entry name" value="Put_GTT3"/>
</dbReference>
<dbReference type="Proteomes" id="UP001056012">
    <property type="component" value="Chromosome 2"/>
</dbReference>
<keyword evidence="4" id="KW-1185">Reference proteome</keyword>
<evidence type="ECO:0000313" key="3">
    <source>
        <dbReference type="EMBL" id="USP75524.1"/>
    </source>
</evidence>
<keyword evidence="2" id="KW-0812">Transmembrane</keyword>
<keyword evidence="2" id="KW-0472">Membrane</keyword>
<feature type="compositionally biased region" description="Low complexity" evidence="1">
    <location>
        <begin position="110"/>
        <end position="119"/>
    </location>
</feature>
<dbReference type="AlphaFoldDB" id="A0A9Q8Z3X1"/>